<dbReference type="SUPFAM" id="SSF53335">
    <property type="entry name" value="S-adenosyl-L-methionine-dependent methyltransferases"/>
    <property type="match status" value="1"/>
</dbReference>
<dbReference type="RefSeq" id="WP_369256895.1">
    <property type="nucleotide sequence ID" value="NZ_CP163440.1"/>
</dbReference>
<dbReference type="CDD" id="cd02440">
    <property type="entry name" value="AdoMet_MTases"/>
    <property type="match status" value="1"/>
</dbReference>
<dbReference type="AlphaFoldDB" id="A0AB39S2R6"/>
<dbReference type="Pfam" id="PF13489">
    <property type="entry name" value="Methyltransf_23"/>
    <property type="match status" value="1"/>
</dbReference>
<dbReference type="EMBL" id="CP163440">
    <property type="protein sequence ID" value="XDQ61151.1"/>
    <property type="molecule type" value="Genomic_DNA"/>
</dbReference>
<sequence>MSGTSGYAFDNTSELAGGRFDALETCYDPVTFARLADLGVGPGMRCLELGGGGGSVAGWLADRVGPTGSVLVTDLEPRWMDGLPGRANLRVVRHDIGAEELPEGDFDLIHARLVLLHVPERGAALDRLVRALRPGGLLVLDEFDCGWIPVLASPSPESAALFERMHDAVMGIITAAGADMRWGAHAYAALCRAGLTEVASATYAESWRGGSSGTRLHQVNIRQLAGRLVEKGLTQEQLDDCMRLLDDPGFAVNSYPLITTWGVRP</sequence>
<name>A0AB39S2R6_9ACTN</name>
<dbReference type="GO" id="GO:0032259">
    <property type="term" value="P:methylation"/>
    <property type="evidence" value="ECO:0007669"/>
    <property type="project" value="UniProtKB-KW"/>
</dbReference>
<dbReference type="PANTHER" id="PTHR43861:SF3">
    <property type="entry name" value="PUTATIVE (AFU_ORTHOLOGUE AFUA_2G14390)-RELATED"/>
    <property type="match status" value="1"/>
</dbReference>
<dbReference type="GO" id="GO:0017000">
    <property type="term" value="P:antibiotic biosynthetic process"/>
    <property type="evidence" value="ECO:0007669"/>
    <property type="project" value="UniProtKB-ARBA"/>
</dbReference>
<accession>A0AB39S2R6</accession>
<evidence type="ECO:0000256" key="1">
    <source>
        <dbReference type="ARBA" id="ARBA00022679"/>
    </source>
</evidence>
<reference evidence="2" key="1">
    <citation type="submission" date="2024-07" db="EMBL/GenBank/DDBJ databases">
        <authorList>
            <person name="Yu S.T."/>
        </authorList>
    </citation>
    <scope>NUCLEOTIDE SEQUENCE</scope>
    <source>
        <strain evidence="2">R35</strain>
    </source>
</reference>
<dbReference type="PANTHER" id="PTHR43861">
    <property type="entry name" value="TRANS-ACONITATE 2-METHYLTRANSFERASE-RELATED"/>
    <property type="match status" value="1"/>
</dbReference>
<organism evidence="2">
    <name type="scientific">Streptomyces sp. R35</name>
    <dbReference type="NCBI Taxonomy" id="3238630"/>
    <lineage>
        <taxon>Bacteria</taxon>
        <taxon>Bacillati</taxon>
        <taxon>Actinomycetota</taxon>
        <taxon>Actinomycetes</taxon>
        <taxon>Kitasatosporales</taxon>
        <taxon>Streptomycetaceae</taxon>
        <taxon>Streptomyces</taxon>
    </lineage>
</organism>
<dbReference type="EC" id="2.1.1.-" evidence="2"/>
<dbReference type="Gene3D" id="3.40.50.150">
    <property type="entry name" value="Vaccinia Virus protein VP39"/>
    <property type="match status" value="1"/>
</dbReference>
<protein>
    <submittedName>
        <fullName evidence="2">Class I SAM-dependent methyltransferase</fullName>
        <ecNumber evidence="2">2.1.1.-</ecNumber>
    </submittedName>
</protein>
<keyword evidence="2" id="KW-0489">Methyltransferase</keyword>
<dbReference type="GO" id="GO:0008168">
    <property type="term" value="F:methyltransferase activity"/>
    <property type="evidence" value="ECO:0007669"/>
    <property type="project" value="UniProtKB-KW"/>
</dbReference>
<gene>
    <name evidence="2" type="ORF">AB5J50_10375</name>
</gene>
<keyword evidence="1 2" id="KW-0808">Transferase</keyword>
<dbReference type="InterPro" id="IPR029063">
    <property type="entry name" value="SAM-dependent_MTases_sf"/>
</dbReference>
<proteinExistence type="predicted"/>
<evidence type="ECO:0000313" key="2">
    <source>
        <dbReference type="EMBL" id="XDQ61151.1"/>
    </source>
</evidence>